<gene>
    <name evidence="1" type="ORF">B0T19DRAFT_408706</name>
</gene>
<reference evidence="1" key="1">
    <citation type="journal article" date="2023" name="Mol. Phylogenet. Evol.">
        <title>Genome-scale phylogeny and comparative genomics of the fungal order Sordariales.</title>
        <authorList>
            <person name="Hensen N."/>
            <person name="Bonometti L."/>
            <person name="Westerberg I."/>
            <person name="Brannstrom I.O."/>
            <person name="Guillou S."/>
            <person name="Cros-Aarteil S."/>
            <person name="Calhoun S."/>
            <person name="Haridas S."/>
            <person name="Kuo A."/>
            <person name="Mondo S."/>
            <person name="Pangilinan J."/>
            <person name="Riley R."/>
            <person name="LaButti K."/>
            <person name="Andreopoulos B."/>
            <person name="Lipzen A."/>
            <person name="Chen C."/>
            <person name="Yan M."/>
            <person name="Daum C."/>
            <person name="Ng V."/>
            <person name="Clum A."/>
            <person name="Steindorff A."/>
            <person name="Ohm R.A."/>
            <person name="Martin F."/>
            <person name="Silar P."/>
            <person name="Natvig D.O."/>
            <person name="Lalanne C."/>
            <person name="Gautier V."/>
            <person name="Ament-Velasquez S.L."/>
            <person name="Kruys A."/>
            <person name="Hutchinson M.I."/>
            <person name="Powell A.J."/>
            <person name="Barry K."/>
            <person name="Miller A.N."/>
            <person name="Grigoriev I.V."/>
            <person name="Debuchy R."/>
            <person name="Gladieux P."/>
            <person name="Hiltunen Thoren M."/>
            <person name="Johannesson H."/>
        </authorList>
    </citation>
    <scope>NUCLEOTIDE SEQUENCE</scope>
    <source>
        <strain evidence="1">SMH4131-1</strain>
    </source>
</reference>
<dbReference type="Proteomes" id="UP001286456">
    <property type="component" value="Unassembled WGS sequence"/>
</dbReference>
<proteinExistence type="predicted"/>
<dbReference type="EMBL" id="JAUEPO010000001">
    <property type="protein sequence ID" value="KAK3336163.1"/>
    <property type="molecule type" value="Genomic_DNA"/>
</dbReference>
<reference evidence="1" key="2">
    <citation type="submission" date="2023-06" db="EMBL/GenBank/DDBJ databases">
        <authorList>
            <consortium name="Lawrence Berkeley National Laboratory"/>
            <person name="Haridas S."/>
            <person name="Hensen N."/>
            <person name="Bonometti L."/>
            <person name="Westerberg I."/>
            <person name="Brannstrom I.O."/>
            <person name="Guillou S."/>
            <person name="Cros-Aarteil S."/>
            <person name="Calhoun S."/>
            <person name="Kuo A."/>
            <person name="Mondo S."/>
            <person name="Pangilinan J."/>
            <person name="Riley R."/>
            <person name="Labutti K."/>
            <person name="Andreopoulos B."/>
            <person name="Lipzen A."/>
            <person name="Chen C."/>
            <person name="Yanf M."/>
            <person name="Daum C."/>
            <person name="Ng V."/>
            <person name="Clum A."/>
            <person name="Steindorff A."/>
            <person name="Ohm R."/>
            <person name="Martin F."/>
            <person name="Silar P."/>
            <person name="Natvig D."/>
            <person name="Lalanne C."/>
            <person name="Gautier V."/>
            <person name="Ament-Velasquez S.L."/>
            <person name="Kruys A."/>
            <person name="Hutchinson M.I."/>
            <person name="Powell A.J."/>
            <person name="Barry K."/>
            <person name="Miller A.N."/>
            <person name="Grigoriev I.V."/>
            <person name="Debuchy R."/>
            <person name="Gladieux P."/>
            <person name="Thoren M.H."/>
            <person name="Johannesson H."/>
        </authorList>
    </citation>
    <scope>NUCLEOTIDE SEQUENCE</scope>
    <source>
        <strain evidence="1">SMH4131-1</strain>
    </source>
</reference>
<evidence type="ECO:0000313" key="2">
    <source>
        <dbReference type="Proteomes" id="UP001286456"/>
    </source>
</evidence>
<evidence type="ECO:0000313" key="1">
    <source>
        <dbReference type="EMBL" id="KAK3336163.1"/>
    </source>
</evidence>
<organism evidence="1 2">
    <name type="scientific">Cercophora scortea</name>
    <dbReference type="NCBI Taxonomy" id="314031"/>
    <lineage>
        <taxon>Eukaryota</taxon>
        <taxon>Fungi</taxon>
        <taxon>Dikarya</taxon>
        <taxon>Ascomycota</taxon>
        <taxon>Pezizomycotina</taxon>
        <taxon>Sordariomycetes</taxon>
        <taxon>Sordariomycetidae</taxon>
        <taxon>Sordariales</taxon>
        <taxon>Lasiosphaeriaceae</taxon>
        <taxon>Cercophora</taxon>
    </lineage>
</organism>
<comment type="caution">
    <text evidence="1">The sequence shown here is derived from an EMBL/GenBank/DDBJ whole genome shotgun (WGS) entry which is preliminary data.</text>
</comment>
<protein>
    <submittedName>
        <fullName evidence="1">Uncharacterized protein</fullName>
    </submittedName>
</protein>
<accession>A0AAE0J3A8</accession>
<sequence>MFCSFLLAHSTTMSSTVVLDAGGDDADAFLIGCRVPNETEIFSWEKSVLGTWILDSCCSCFVLFPYGTFGHVVSHDGREVLQ</sequence>
<keyword evidence="2" id="KW-1185">Reference proteome</keyword>
<name>A0AAE0J3A8_9PEZI</name>
<dbReference type="AlphaFoldDB" id="A0AAE0J3A8"/>